<proteinExistence type="predicted"/>
<comment type="caution">
    <text evidence="1">The sequence shown here is derived from an EMBL/GenBank/DDBJ whole genome shotgun (WGS) entry which is preliminary data.</text>
</comment>
<dbReference type="EMBL" id="BKCP01001780">
    <property type="protein sequence ID" value="GER27397.1"/>
    <property type="molecule type" value="Genomic_DNA"/>
</dbReference>
<keyword evidence="2" id="KW-1185">Reference proteome</keyword>
<name>A0A5A7P476_STRAF</name>
<dbReference type="AlphaFoldDB" id="A0A5A7P476"/>
<sequence length="126" mass="13766">MGSSKASSPLCAQPPTIPTIATSNGIVIDPSRVKWLDILRSIKTLADKHPSQNLLLVTHGEGVGSAVSGCLPDFMISEVDYCADSVLWVKISRLPSWVHPKAFLVLYCKKYPRILLEAPFKASHTH</sequence>
<evidence type="ECO:0000313" key="1">
    <source>
        <dbReference type="EMBL" id="GER27397.1"/>
    </source>
</evidence>
<gene>
    <name evidence="1" type="ORF">STAS_03099</name>
</gene>
<reference evidence="2" key="1">
    <citation type="journal article" date="2019" name="Curr. Biol.">
        <title>Genome Sequence of Striga asiatica Provides Insight into the Evolution of Plant Parasitism.</title>
        <authorList>
            <person name="Yoshida S."/>
            <person name="Kim S."/>
            <person name="Wafula E.K."/>
            <person name="Tanskanen J."/>
            <person name="Kim Y.M."/>
            <person name="Honaas L."/>
            <person name="Yang Z."/>
            <person name="Spallek T."/>
            <person name="Conn C.E."/>
            <person name="Ichihashi Y."/>
            <person name="Cheong K."/>
            <person name="Cui S."/>
            <person name="Der J.P."/>
            <person name="Gundlach H."/>
            <person name="Jiao Y."/>
            <person name="Hori C."/>
            <person name="Ishida J.K."/>
            <person name="Kasahara H."/>
            <person name="Kiba T."/>
            <person name="Kim M.S."/>
            <person name="Koo N."/>
            <person name="Laohavisit A."/>
            <person name="Lee Y.H."/>
            <person name="Lumba S."/>
            <person name="McCourt P."/>
            <person name="Mortimer J.C."/>
            <person name="Mutuku J.M."/>
            <person name="Nomura T."/>
            <person name="Sasaki-Sekimoto Y."/>
            <person name="Seto Y."/>
            <person name="Wang Y."/>
            <person name="Wakatake T."/>
            <person name="Sakakibara H."/>
            <person name="Demura T."/>
            <person name="Yamaguchi S."/>
            <person name="Yoneyama K."/>
            <person name="Manabe R.I."/>
            <person name="Nelson D.C."/>
            <person name="Schulman A.H."/>
            <person name="Timko M.P."/>
            <person name="dePamphilis C.W."/>
            <person name="Choi D."/>
            <person name="Shirasu K."/>
        </authorList>
    </citation>
    <scope>NUCLEOTIDE SEQUENCE [LARGE SCALE GENOMIC DNA]</scope>
    <source>
        <strain evidence="2">cv. UVA1</strain>
    </source>
</reference>
<accession>A0A5A7P476</accession>
<evidence type="ECO:0000313" key="2">
    <source>
        <dbReference type="Proteomes" id="UP000325081"/>
    </source>
</evidence>
<dbReference type="Proteomes" id="UP000325081">
    <property type="component" value="Unassembled WGS sequence"/>
</dbReference>
<dbReference type="OrthoDB" id="414418at2759"/>
<protein>
    <submittedName>
        <fullName evidence="1">Phosphoglycerate mutase family protein</fullName>
    </submittedName>
</protein>
<organism evidence="1 2">
    <name type="scientific">Striga asiatica</name>
    <name type="common">Asiatic witchweed</name>
    <name type="synonym">Buchnera asiatica</name>
    <dbReference type="NCBI Taxonomy" id="4170"/>
    <lineage>
        <taxon>Eukaryota</taxon>
        <taxon>Viridiplantae</taxon>
        <taxon>Streptophyta</taxon>
        <taxon>Embryophyta</taxon>
        <taxon>Tracheophyta</taxon>
        <taxon>Spermatophyta</taxon>
        <taxon>Magnoliopsida</taxon>
        <taxon>eudicotyledons</taxon>
        <taxon>Gunneridae</taxon>
        <taxon>Pentapetalae</taxon>
        <taxon>asterids</taxon>
        <taxon>lamiids</taxon>
        <taxon>Lamiales</taxon>
        <taxon>Orobanchaceae</taxon>
        <taxon>Buchnereae</taxon>
        <taxon>Striga</taxon>
    </lineage>
</organism>